<protein>
    <submittedName>
        <fullName evidence="2">Uncharacterized protein</fullName>
    </submittedName>
</protein>
<gene>
    <name evidence="2" type="ORF">S01H4_33063</name>
</gene>
<dbReference type="AlphaFoldDB" id="X1B648"/>
<organism evidence="2">
    <name type="scientific">marine sediment metagenome</name>
    <dbReference type="NCBI Taxonomy" id="412755"/>
    <lineage>
        <taxon>unclassified sequences</taxon>
        <taxon>metagenomes</taxon>
        <taxon>ecological metagenomes</taxon>
    </lineage>
</organism>
<evidence type="ECO:0000313" key="2">
    <source>
        <dbReference type="EMBL" id="GAG76787.1"/>
    </source>
</evidence>
<feature type="compositionally biased region" description="Basic and acidic residues" evidence="1">
    <location>
        <begin position="56"/>
        <end position="69"/>
    </location>
</feature>
<dbReference type="EMBL" id="BART01017353">
    <property type="protein sequence ID" value="GAG76787.1"/>
    <property type="molecule type" value="Genomic_DNA"/>
</dbReference>
<proteinExistence type="predicted"/>
<feature type="region of interest" description="Disordered" evidence="1">
    <location>
        <begin position="56"/>
        <end position="85"/>
    </location>
</feature>
<sequence length="113" mass="12900">MDLGKAINYKITIEPSHNKGFIVKIGCRIFTFTTSELLINCLDEYLRNPEKWEKEYNESHGGEITENERPQTQSEASDRQPTKSSVSWLRSSISFTFSCQLSVKIIISPLIQG</sequence>
<evidence type="ECO:0000256" key="1">
    <source>
        <dbReference type="SAM" id="MobiDB-lite"/>
    </source>
</evidence>
<comment type="caution">
    <text evidence="2">The sequence shown here is derived from an EMBL/GenBank/DDBJ whole genome shotgun (WGS) entry which is preliminary data.</text>
</comment>
<accession>X1B648</accession>
<reference evidence="2" key="1">
    <citation type="journal article" date="2014" name="Front. Microbiol.">
        <title>High frequency of phylogenetically diverse reductive dehalogenase-homologous genes in deep subseafloor sedimentary metagenomes.</title>
        <authorList>
            <person name="Kawai M."/>
            <person name="Futagami T."/>
            <person name="Toyoda A."/>
            <person name="Takaki Y."/>
            <person name="Nishi S."/>
            <person name="Hori S."/>
            <person name="Arai W."/>
            <person name="Tsubouchi T."/>
            <person name="Morono Y."/>
            <person name="Uchiyama I."/>
            <person name="Ito T."/>
            <person name="Fujiyama A."/>
            <person name="Inagaki F."/>
            <person name="Takami H."/>
        </authorList>
    </citation>
    <scope>NUCLEOTIDE SEQUENCE</scope>
    <source>
        <strain evidence="2">Expedition CK06-06</strain>
    </source>
</reference>
<name>X1B648_9ZZZZ</name>